<reference evidence="1 2" key="1">
    <citation type="submission" date="2022-08" db="EMBL/GenBank/DDBJ databases">
        <title>Paenibacillus endoradicis sp. nov., Paenibacillus radicibacter sp. nov and Paenibacillus pararadicis sp. nov., three cold-adapted plant growth-promoting bacteria isolated from root of Larix gmelinii in Great Khingan.</title>
        <authorList>
            <person name="Xue H."/>
        </authorList>
    </citation>
    <scope>NUCLEOTIDE SEQUENCE [LARGE SCALE GENOMIC DNA]</scope>
    <source>
        <strain evidence="1 2">N5-1-1-5</strain>
    </source>
</reference>
<protein>
    <submittedName>
        <fullName evidence="1">Transcription initiation factor TFIIIB</fullName>
    </submittedName>
</protein>
<keyword evidence="2" id="KW-1185">Reference proteome</keyword>
<comment type="caution">
    <text evidence="1">The sequence shown here is derived from an EMBL/GenBank/DDBJ whole genome shotgun (WGS) entry which is preliminary data.</text>
</comment>
<name>A0ABT1YK31_9BACL</name>
<dbReference type="Proteomes" id="UP001300012">
    <property type="component" value="Unassembled WGS sequence"/>
</dbReference>
<dbReference type="EMBL" id="JANQBD010000015">
    <property type="protein sequence ID" value="MCR8633531.1"/>
    <property type="molecule type" value="Genomic_DNA"/>
</dbReference>
<dbReference type="RefSeq" id="WP_258215240.1">
    <property type="nucleotide sequence ID" value="NZ_JANQBD010000015.1"/>
</dbReference>
<evidence type="ECO:0000313" key="2">
    <source>
        <dbReference type="Proteomes" id="UP001300012"/>
    </source>
</evidence>
<sequence length="61" mass="6556">MEIQCPKCGGKEIGKGKQAGYAAVTPLNSFFKTGSPIIHSICLSCGFIVESYVENPSKFKD</sequence>
<gene>
    <name evidence="1" type="ORF">NV381_20320</name>
</gene>
<accession>A0ABT1YK31</accession>
<proteinExistence type="predicted"/>
<organism evidence="1 2">
    <name type="scientific">Paenibacillus radicis</name>
    <name type="common">ex Xue et al. 2023</name>
    <dbReference type="NCBI Taxonomy" id="2972489"/>
    <lineage>
        <taxon>Bacteria</taxon>
        <taxon>Bacillati</taxon>
        <taxon>Bacillota</taxon>
        <taxon>Bacilli</taxon>
        <taxon>Bacillales</taxon>
        <taxon>Paenibacillaceae</taxon>
        <taxon>Paenibacillus</taxon>
    </lineage>
</organism>
<evidence type="ECO:0000313" key="1">
    <source>
        <dbReference type="EMBL" id="MCR8633531.1"/>
    </source>
</evidence>